<name>A0ABT4CPK0_9CLOT</name>
<gene>
    <name evidence="1" type="ORF">OXH55_10105</name>
</gene>
<organism evidence="1 2">
    <name type="scientific">Clostridium ganghwense</name>
    <dbReference type="NCBI Taxonomy" id="312089"/>
    <lineage>
        <taxon>Bacteria</taxon>
        <taxon>Bacillati</taxon>
        <taxon>Bacillota</taxon>
        <taxon>Clostridia</taxon>
        <taxon>Eubacteriales</taxon>
        <taxon>Clostridiaceae</taxon>
        <taxon>Clostridium</taxon>
    </lineage>
</organism>
<dbReference type="RefSeq" id="WP_268049824.1">
    <property type="nucleotide sequence ID" value="NZ_JAPQES010000003.1"/>
</dbReference>
<sequence length="140" mass="16100">MQNKRKSILFVVISILALNLFGCAPKSKYKGTVLEPIDKLVNVLYFNTGTYSDYKAIFTNPDTALTEEEFNNFRKNPDKNEFKYGTDSPDEIMSHIKAIPENDNLATVYYLEDVNKTDESESSMQWKVENKAGKWLLKND</sequence>
<evidence type="ECO:0000313" key="1">
    <source>
        <dbReference type="EMBL" id="MCY6370984.1"/>
    </source>
</evidence>
<protein>
    <recommendedName>
        <fullName evidence="3">Lipoprotein</fullName>
    </recommendedName>
</protein>
<comment type="caution">
    <text evidence="1">The sequence shown here is derived from an EMBL/GenBank/DDBJ whole genome shotgun (WGS) entry which is preliminary data.</text>
</comment>
<evidence type="ECO:0000313" key="2">
    <source>
        <dbReference type="Proteomes" id="UP001079657"/>
    </source>
</evidence>
<accession>A0ABT4CPK0</accession>
<dbReference type="EMBL" id="JAPQES010000003">
    <property type="protein sequence ID" value="MCY6370984.1"/>
    <property type="molecule type" value="Genomic_DNA"/>
</dbReference>
<proteinExistence type="predicted"/>
<evidence type="ECO:0008006" key="3">
    <source>
        <dbReference type="Google" id="ProtNLM"/>
    </source>
</evidence>
<dbReference type="Proteomes" id="UP001079657">
    <property type="component" value="Unassembled WGS sequence"/>
</dbReference>
<keyword evidence="2" id="KW-1185">Reference proteome</keyword>
<reference evidence="1" key="1">
    <citation type="submission" date="2022-12" db="EMBL/GenBank/DDBJ databases">
        <authorList>
            <person name="Wang J."/>
        </authorList>
    </citation>
    <scope>NUCLEOTIDE SEQUENCE</scope>
    <source>
        <strain evidence="1">HY-42-06</strain>
    </source>
</reference>